<gene>
    <name evidence="3" type="ORF">Rai3103_15980</name>
</gene>
<evidence type="ECO:0000256" key="1">
    <source>
        <dbReference type="SAM" id="MobiDB-lite"/>
    </source>
</evidence>
<keyword evidence="2" id="KW-0472">Membrane</keyword>
<dbReference type="Proteomes" id="UP000386847">
    <property type="component" value="Chromosome"/>
</dbReference>
<dbReference type="AlphaFoldDB" id="A0A5Q2FCQ4"/>
<organism evidence="3 4">
    <name type="scientific">Raineyella fluvialis</name>
    <dbReference type="NCBI Taxonomy" id="2662261"/>
    <lineage>
        <taxon>Bacteria</taxon>
        <taxon>Bacillati</taxon>
        <taxon>Actinomycetota</taxon>
        <taxon>Actinomycetes</taxon>
        <taxon>Propionibacteriales</taxon>
        <taxon>Propionibacteriaceae</taxon>
        <taxon>Raineyella</taxon>
    </lineage>
</organism>
<feature type="transmembrane region" description="Helical" evidence="2">
    <location>
        <begin position="135"/>
        <end position="154"/>
    </location>
</feature>
<keyword evidence="4" id="KW-1185">Reference proteome</keyword>
<dbReference type="RefSeq" id="WP_153573399.1">
    <property type="nucleotide sequence ID" value="NZ_CP045725.1"/>
</dbReference>
<feature type="region of interest" description="Disordered" evidence="1">
    <location>
        <begin position="1"/>
        <end position="89"/>
    </location>
</feature>
<feature type="compositionally biased region" description="Pro residues" evidence="1">
    <location>
        <begin position="109"/>
        <end position="120"/>
    </location>
</feature>
<evidence type="ECO:0000256" key="2">
    <source>
        <dbReference type="SAM" id="Phobius"/>
    </source>
</evidence>
<feature type="region of interest" description="Disordered" evidence="1">
    <location>
        <begin position="105"/>
        <end position="125"/>
    </location>
</feature>
<name>A0A5Q2FCQ4_9ACTN</name>
<feature type="compositionally biased region" description="Low complexity" evidence="1">
    <location>
        <begin position="10"/>
        <end position="23"/>
    </location>
</feature>
<sequence>MGEDDQRTWGFGEPGRTTGPTPGDDAARRVTRDEQQTHVFGGSDQSTQAFRPGRGPAPDPTRTYATADDQDTGRLPAYHEGSSDESYREVRDSYYDADYVARQRAGTSLPPPQPEAPMPPATRHDQRALRRRGRLMLALGIVIGLVAMALAAAVREATRTPAPVPTVTATATVTATVTRTPLITVPTRLPSVLPSVSGPLLPTGFPSFQLPKIPGLNSHG</sequence>
<protein>
    <submittedName>
        <fullName evidence="3">Uncharacterized protein</fullName>
    </submittedName>
</protein>
<keyword evidence="2" id="KW-0812">Transmembrane</keyword>
<feature type="compositionally biased region" description="Basic and acidic residues" evidence="1">
    <location>
        <begin position="25"/>
        <end position="36"/>
    </location>
</feature>
<reference evidence="3 4" key="1">
    <citation type="submission" date="2019-10" db="EMBL/GenBank/DDBJ databases">
        <title>Genomic analysis of Raineyella sp. CBA3103.</title>
        <authorList>
            <person name="Roh S.W."/>
        </authorList>
    </citation>
    <scope>NUCLEOTIDE SEQUENCE [LARGE SCALE GENOMIC DNA]</scope>
    <source>
        <strain evidence="3 4">CBA3103</strain>
    </source>
</reference>
<evidence type="ECO:0000313" key="3">
    <source>
        <dbReference type="EMBL" id="QGF24870.1"/>
    </source>
</evidence>
<dbReference type="EMBL" id="CP045725">
    <property type="protein sequence ID" value="QGF24870.1"/>
    <property type="molecule type" value="Genomic_DNA"/>
</dbReference>
<dbReference type="KEGG" id="rain:Rai3103_15980"/>
<evidence type="ECO:0000313" key="4">
    <source>
        <dbReference type="Proteomes" id="UP000386847"/>
    </source>
</evidence>
<proteinExistence type="predicted"/>
<keyword evidence="2" id="KW-1133">Transmembrane helix</keyword>
<accession>A0A5Q2FCQ4</accession>